<gene>
    <name evidence="2" type="ORF">ABB37_03836</name>
</gene>
<dbReference type="PANTHER" id="PTHR30094:SF0">
    <property type="entry name" value="BIFUNCTIONAL GLUTATHIONYLSPERMIDINE SYNTHETASE_AMIDASE-RELATED"/>
    <property type="match status" value="1"/>
</dbReference>
<dbReference type="InterPro" id="IPR038765">
    <property type="entry name" value="Papain-like_cys_pep_sf"/>
</dbReference>
<dbReference type="OrthoDB" id="269411at2759"/>
<dbReference type="PROSITE" id="PS50911">
    <property type="entry name" value="CHAP"/>
    <property type="match status" value="1"/>
</dbReference>
<dbReference type="OMA" id="RYQCVEY"/>
<dbReference type="EMBL" id="LGTL01000006">
    <property type="protein sequence ID" value="KPA81479.1"/>
    <property type="molecule type" value="Genomic_DNA"/>
</dbReference>
<dbReference type="GeneID" id="26904127"/>
<dbReference type="Pfam" id="PF05257">
    <property type="entry name" value="CHAP"/>
    <property type="match status" value="1"/>
</dbReference>
<organism evidence="2 3">
    <name type="scientific">Leptomonas pyrrhocoris</name>
    <name type="common">Firebug parasite</name>
    <dbReference type="NCBI Taxonomy" id="157538"/>
    <lineage>
        <taxon>Eukaryota</taxon>
        <taxon>Discoba</taxon>
        <taxon>Euglenozoa</taxon>
        <taxon>Kinetoplastea</taxon>
        <taxon>Metakinetoplastina</taxon>
        <taxon>Trypanosomatida</taxon>
        <taxon>Trypanosomatidae</taxon>
        <taxon>Leishmaniinae</taxon>
        <taxon>Leptomonas</taxon>
    </lineage>
</organism>
<dbReference type="VEuPathDB" id="TriTrypDB:LpyrH10_06_2060"/>
<comment type="caution">
    <text evidence="2">The sequence shown here is derived from an EMBL/GenBank/DDBJ whole genome shotgun (WGS) entry which is preliminary data.</text>
</comment>
<dbReference type="InterPro" id="IPR007921">
    <property type="entry name" value="CHAP_dom"/>
</dbReference>
<dbReference type="GO" id="GO:0016874">
    <property type="term" value="F:ligase activity"/>
    <property type="evidence" value="ECO:0007669"/>
    <property type="project" value="TreeGrafter"/>
</dbReference>
<dbReference type="SUPFAM" id="SSF54001">
    <property type="entry name" value="Cysteine proteinases"/>
    <property type="match status" value="1"/>
</dbReference>
<reference evidence="2 3" key="1">
    <citation type="submission" date="2015-07" db="EMBL/GenBank/DDBJ databases">
        <title>High-quality genome of monoxenous trypanosomatid Leptomonas pyrrhocoris.</title>
        <authorList>
            <person name="Flegontov P."/>
            <person name="Butenko A."/>
            <person name="Firsov S."/>
            <person name="Vlcek C."/>
            <person name="Logacheva M.D."/>
            <person name="Field M."/>
            <person name="Filatov D."/>
            <person name="Flegontova O."/>
            <person name="Gerasimov E."/>
            <person name="Jackson A.P."/>
            <person name="Kelly S."/>
            <person name="Opperdoes F."/>
            <person name="O'Reilly A."/>
            <person name="Votypka J."/>
            <person name="Yurchenko V."/>
            <person name="Lukes J."/>
        </authorList>
    </citation>
    <scope>NUCLEOTIDE SEQUENCE [LARGE SCALE GENOMIC DNA]</scope>
    <source>
        <strain evidence="2">H10</strain>
    </source>
</reference>
<dbReference type="PANTHER" id="PTHR30094">
    <property type="entry name" value="BIFUNCTIONAL GLUTATHIONYLSPERMIDINE SYNTHETASE/AMIDASE-RELATED"/>
    <property type="match status" value="1"/>
</dbReference>
<dbReference type="InterPro" id="IPR051705">
    <property type="entry name" value="Gsp_Synthetase/Amidase"/>
</dbReference>
<proteinExistence type="predicted"/>
<evidence type="ECO:0000259" key="1">
    <source>
        <dbReference type="PROSITE" id="PS50911"/>
    </source>
</evidence>
<dbReference type="RefSeq" id="XP_015659918.1">
    <property type="nucleotide sequence ID" value="XM_015801298.1"/>
</dbReference>
<dbReference type="Gene3D" id="3.90.1720.10">
    <property type="entry name" value="endopeptidase domain like (from Nostoc punctiforme)"/>
    <property type="match status" value="1"/>
</dbReference>
<name>A0A0M9G3M2_LEPPY</name>
<evidence type="ECO:0000313" key="3">
    <source>
        <dbReference type="Proteomes" id="UP000037923"/>
    </source>
</evidence>
<accession>A0A0M9G3M2</accession>
<dbReference type="AlphaFoldDB" id="A0A0M9G3M2"/>
<keyword evidence="3" id="KW-1185">Reference proteome</keyword>
<protein>
    <submittedName>
        <fullName evidence="2">Trypanothione synthetase-like protein</fullName>
    </submittedName>
</protein>
<sequence>MVDAVATPVSPAAQLLPYGEQQGSFRGVVACSNRDDGYFSGENNYVNSLIYTGYRYQCVEYARRFLLLTTGCIFGNCGRASEIYAMDHITDVETGEKYTLHHHCNDGTATRKPQPGDVIIYPYHPELTPWGHVGVISYVDDHRVGIAEQNQYFGPFFSPNESYLDGERCVARYATLLHNAETNTWTIEEEKTMPQSTGWLSYPDTPTREHIYAPFNPLPNIIRERSTAFDDPDHPHITHYHLHAGLDIPSGRVGHAYGMRSGAAETLVGATSATARVLRFTLQFFFHRSRLGQPFRSLPTNPLNAPLPEGADTETKMCRDLDALFKPFEADEMVNAVDSTPMVLLQALATYFDIPLELVQAMEREFSRGEIHLAASLSFYPNVATDPEDIVKFRTLHKDIPSVDSPEEFTSPSSPDNNAMTACNGPFVPTVPGAVEEIPIKNPHDEAWCLGKVNFGNARLLTEMAQIAAIADPLKQAIHLMTPSMRSFMSTQYRMDFGAYLKMVETQRGPRTAFTIVMCDVHPMDGLLRELVFIMQSLCERMKYPVRVVNEKDLTFEKGKLRFMPSDVSPPPSSPATSSTPIGPYEVNFVYALCEWPHLLDNNGANHAALYNAAVDPASDVVFAKPLWSYLCSGLINVNDVTELDVKPADPTLRPRSVRFYDIVRRLYLFASPKQPYESWDQEVSEFKDSCRRIHIDAPSVPLNPPGLLRGESAMLNFATSCFMGHVGGLMHEDEHNTGEFDGIPSCLSFMFPKD</sequence>
<feature type="domain" description="Peptidase C51" evidence="1">
    <location>
        <begin position="33"/>
        <end position="178"/>
    </location>
</feature>
<evidence type="ECO:0000313" key="2">
    <source>
        <dbReference type="EMBL" id="KPA81479.1"/>
    </source>
</evidence>
<dbReference type="Proteomes" id="UP000037923">
    <property type="component" value="Unassembled WGS sequence"/>
</dbReference>